<dbReference type="Gene3D" id="2.40.100.10">
    <property type="entry name" value="Cyclophilin-like"/>
    <property type="match status" value="1"/>
</dbReference>
<sequence length="327" mass="36056">MSDGDPNGEGEPSSPPVRCFLRISIGGEVLEDDVVVELDTRHRPKTCRSFLALCGGTGDGSAPRVKTTRGSPLPTYRGCEFHRVVPGLCVQAGDWERFDGTGGSSPLYGRNWADEGSAIATNQPGFLRHDKEGILSMANTGKPGTNGSQFFLTLKPAPHLDGGHAAFGRVVAGTESLRKIASVERGERDKPVSLQRVVIEDCGRLFESGGGELGGKRDRKKKKKKKESKQRDRKRRRGGCRGDSDENSSDEDRRRTHSRKSRKKKRRRRGYESDDSSDCDGSVVGSSSSDSDRGGRRKRSADKKCKRKEHKQRHSKHGKRRSSSRHT</sequence>
<feature type="compositionally biased region" description="Low complexity" evidence="1">
    <location>
        <begin position="279"/>
        <end position="289"/>
    </location>
</feature>
<dbReference type="PANTHER" id="PTHR11071">
    <property type="entry name" value="PEPTIDYL-PROLYL CIS-TRANS ISOMERASE"/>
    <property type="match status" value="1"/>
</dbReference>
<dbReference type="GO" id="GO:0005737">
    <property type="term" value="C:cytoplasm"/>
    <property type="evidence" value="ECO:0007669"/>
    <property type="project" value="TreeGrafter"/>
</dbReference>
<dbReference type="Pfam" id="PF00160">
    <property type="entry name" value="Pro_isomerase"/>
    <property type="match status" value="1"/>
</dbReference>
<dbReference type="GO" id="GO:0003755">
    <property type="term" value="F:peptidyl-prolyl cis-trans isomerase activity"/>
    <property type="evidence" value="ECO:0007669"/>
    <property type="project" value="InterPro"/>
</dbReference>
<dbReference type="PANTHER" id="PTHR11071:SF561">
    <property type="entry name" value="PEPTIDYL-PROLYL CIS-TRANS ISOMERASE D-RELATED"/>
    <property type="match status" value="1"/>
</dbReference>
<keyword evidence="4" id="KW-1185">Reference proteome</keyword>
<dbReference type="GO" id="GO:0016018">
    <property type="term" value="F:cyclosporin A binding"/>
    <property type="evidence" value="ECO:0007669"/>
    <property type="project" value="TreeGrafter"/>
</dbReference>
<feature type="compositionally biased region" description="Basic residues" evidence="1">
    <location>
        <begin position="255"/>
        <end position="269"/>
    </location>
</feature>
<dbReference type="GO" id="GO:0006457">
    <property type="term" value="P:protein folding"/>
    <property type="evidence" value="ECO:0007669"/>
    <property type="project" value="TreeGrafter"/>
</dbReference>
<evidence type="ECO:0000259" key="2">
    <source>
        <dbReference type="PROSITE" id="PS50072"/>
    </source>
</evidence>
<dbReference type="EMBL" id="CAACVS010000094">
    <property type="protein sequence ID" value="VEU36559.1"/>
    <property type="molecule type" value="Genomic_DNA"/>
</dbReference>
<dbReference type="Proteomes" id="UP000291116">
    <property type="component" value="Unassembled WGS sequence"/>
</dbReference>
<evidence type="ECO:0000313" key="4">
    <source>
        <dbReference type="Proteomes" id="UP000291116"/>
    </source>
</evidence>
<dbReference type="PROSITE" id="PS50072">
    <property type="entry name" value="CSA_PPIASE_2"/>
    <property type="match status" value="1"/>
</dbReference>
<organism evidence="3 4">
    <name type="scientific">Pseudo-nitzschia multistriata</name>
    <dbReference type="NCBI Taxonomy" id="183589"/>
    <lineage>
        <taxon>Eukaryota</taxon>
        <taxon>Sar</taxon>
        <taxon>Stramenopiles</taxon>
        <taxon>Ochrophyta</taxon>
        <taxon>Bacillariophyta</taxon>
        <taxon>Bacillariophyceae</taxon>
        <taxon>Bacillariophycidae</taxon>
        <taxon>Bacillariales</taxon>
        <taxon>Bacillariaceae</taxon>
        <taxon>Pseudo-nitzschia</taxon>
    </lineage>
</organism>
<dbReference type="InterPro" id="IPR029000">
    <property type="entry name" value="Cyclophilin-like_dom_sf"/>
</dbReference>
<feature type="compositionally biased region" description="Basic and acidic residues" evidence="1">
    <location>
        <begin position="240"/>
        <end position="254"/>
    </location>
</feature>
<gene>
    <name evidence="3" type="ORF">PSNMU_V1.4_AUG-EV-PASAV3_0033200</name>
</gene>
<name>A0A448Z3M3_9STRA</name>
<accession>A0A448Z3M3</accession>
<dbReference type="PRINTS" id="PR00153">
    <property type="entry name" value="CSAPPISMRASE"/>
</dbReference>
<dbReference type="SUPFAM" id="SSF50891">
    <property type="entry name" value="Cyclophilin-like"/>
    <property type="match status" value="1"/>
</dbReference>
<feature type="compositionally biased region" description="Basic residues" evidence="1">
    <location>
        <begin position="217"/>
        <end position="239"/>
    </location>
</feature>
<evidence type="ECO:0000256" key="1">
    <source>
        <dbReference type="SAM" id="MobiDB-lite"/>
    </source>
</evidence>
<evidence type="ECO:0000313" key="3">
    <source>
        <dbReference type="EMBL" id="VEU36559.1"/>
    </source>
</evidence>
<dbReference type="AlphaFoldDB" id="A0A448Z3M3"/>
<reference evidence="3 4" key="1">
    <citation type="submission" date="2019-01" db="EMBL/GenBank/DDBJ databases">
        <authorList>
            <person name="Ferrante I. M."/>
        </authorList>
    </citation>
    <scope>NUCLEOTIDE SEQUENCE [LARGE SCALE GENOMIC DNA]</scope>
    <source>
        <strain evidence="3 4">B856</strain>
    </source>
</reference>
<feature type="region of interest" description="Disordered" evidence="1">
    <location>
        <begin position="208"/>
        <end position="327"/>
    </location>
</feature>
<dbReference type="OrthoDB" id="193499at2759"/>
<proteinExistence type="predicted"/>
<protein>
    <recommendedName>
        <fullName evidence="2">PPIase cyclophilin-type domain-containing protein</fullName>
    </recommendedName>
</protein>
<feature type="domain" description="PPIase cyclophilin-type" evidence="2">
    <location>
        <begin position="33"/>
        <end position="204"/>
    </location>
</feature>
<dbReference type="InterPro" id="IPR002130">
    <property type="entry name" value="Cyclophilin-type_PPIase_dom"/>
</dbReference>
<feature type="compositionally biased region" description="Basic residues" evidence="1">
    <location>
        <begin position="295"/>
        <end position="327"/>
    </location>
</feature>